<feature type="coiled-coil region" evidence="4">
    <location>
        <begin position="385"/>
        <end position="412"/>
    </location>
</feature>
<comment type="catalytic activity">
    <reaction evidence="3">
        <text>2 GTP = 3',3'-c-di-GMP + 2 diphosphate</text>
        <dbReference type="Rhea" id="RHEA:24898"/>
        <dbReference type="ChEBI" id="CHEBI:33019"/>
        <dbReference type="ChEBI" id="CHEBI:37565"/>
        <dbReference type="ChEBI" id="CHEBI:58805"/>
        <dbReference type="EC" id="2.7.7.65"/>
    </reaction>
</comment>
<dbReference type="SUPFAM" id="SSF55073">
    <property type="entry name" value="Nucleotide cyclase"/>
    <property type="match status" value="1"/>
</dbReference>
<dbReference type="PROSITE" id="PS50887">
    <property type="entry name" value="GGDEF"/>
    <property type="match status" value="1"/>
</dbReference>
<evidence type="ECO:0000313" key="9">
    <source>
        <dbReference type="Proteomes" id="UP000092544"/>
    </source>
</evidence>
<keyword evidence="5" id="KW-0472">Membrane</keyword>
<keyword evidence="4" id="KW-0175">Coiled coil</keyword>
<dbReference type="PANTHER" id="PTHR45138">
    <property type="entry name" value="REGULATORY COMPONENTS OF SENSORY TRANSDUCTION SYSTEM"/>
    <property type="match status" value="1"/>
</dbReference>
<feature type="domain" description="HAMP" evidence="6">
    <location>
        <begin position="332"/>
        <end position="383"/>
    </location>
</feature>
<dbReference type="PANTHER" id="PTHR45138:SF9">
    <property type="entry name" value="DIGUANYLATE CYCLASE DGCM-RELATED"/>
    <property type="match status" value="1"/>
</dbReference>
<name>A0A1A8TNM3_9GAMM</name>
<feature type="transmembrane region" description="Helical" evidence="5">
    <location>
        <begin position="21"/>
        <end position="39"/>
    </location>
</feature>
<dbReference type="RefSeq" id="WP_067018710.1">
    <property type="nucleotide sequence ID" value="NZ_FLOB01000010.1"/>
</dbReference>
<dbReference type="GO" id="GO:1902201">
    <property type="term" value="P:negative regulation of bacterial-type flagellum-dependent cell motility"/>
    <property type="evidence" value="ECO:0007669"/>
    <property type="project" value="TreeGrafter"/>
</dbReference>
<evidence type="ECO:0000259" key="7">
    <source>
        <dbReference type="PROSITE" id="PS50887"/>
    </source>
</evidence>
<dbReference type="Proteomes" id="UP000092544">
    <property type="component" value="Unassembled WGS sequence"/>
</dbReference>
<evidence type="ECO:0000256" key="2">
    <source>
        <dbReference type="ARBA" id="ARBA00012528"/>
    </source>
</evidence>
<evidence type="ECO:0000256" key="4">
    <source>
        <dbReference type="SAM" id="Coils"/>
    </source>
</evidence>
<dbReference type="GO" id="GO:0043709">
    <property type="term" value="P:cell adhesion involved in single-species biofilm formation"/>
    <property type="evidence" value="ECO:0007669"/>
    <property type="project" value="TreeGrafter"/>
</dbReference>
<organism evidence="8 9">
    <name type="scientific">Marinomonas spartinae</name>
    <dbReference type="NCBI Taxonomy" id="1792290"/>
    <lineage>
        <taxon>Bacteria</taxon>
        <taxon>Pseudomonadati</taxon>
        <taxon>Pseudomonadota</taxon>
        <taxon>Gammaproteobacteria</taxon>
        <taxon>Oceanospirillales</taxon>
        <taxon>Oceanospirillaceae</taxon>
        <taxon>Marinomonas</taxon>
    </lineage>
</organism>
<dbReference type="SMART" id="SM00267">
    <property type="entry name" value="GGDEF"/>
    <property type="match status" value="1"/>
</dbReference>
<dbReference type="CDD" id="cd01949">
    <property type="entry name" value="GGDEF"/>
    <property type="match status" value="1"/>
</dbReference>
<accession>A0A1A8TNM3</accession>
<dbReference type="Pfam" id="PF00990">
    <property type="entry name" value="GGDEF"/>
    <property type="match status" value="1"/>
</dbReference>
<dbReference type="OrthoDB" id="5756373at2"/>
<dbReference type="GO" id="GO:0005886">
    <property type="term" value="C:plasma membrane"/>
    <property type="evidence" value="ECO:0007669"/>
    <property type="project" value="TreeGrafter"/>
</dbReference>
<evidence type="ECO:0000313" key="8">
    <source>
        <dbReference type="EMBL" id="SBS35745.1"/>
    </source>
</evidence>
<feature type="domain" description="GGDEF" evidence="7">
    <location>
        <begin position="440"/>
        <end position="576"/>
    </location>
</feature>
<reference evidence="8 9" key="1">
    <citation type="submission" date="2016-06" db="EMBL/GenBank/DDBJ databases">
        <authorList>
            <person name="Kjaerup R.B."/>
            <person name="Dalgaard T.S."/>
            <person name="Juul-Madsen H.R."/>
        </authorList>
    </citation>
    <scope>NUCLEOTIDE SEQUENCE [LARGE SCALE GENOMIC DNA]</scope>
    <source>
        <strain evidence="8 9">CECT 8886</strain>
    </source>
</reference>
<dbReference type="InterPro" id="IPR050469">
    <property type="entry name" value="Diguanylate_Cyclase"/>
</dbReference>
<proteinExistence type="predicted"/>
<feature type="transmembrane region" description="Helical" evidence="5">
    <location>
        <begin position="312"/>
        <end position="335"/>
    </location>
</feature>
<dbReference type="InterPro" id="IPR003660">
    <property type="entry name" value="HAMP_dom"/>
</dbReference>
<dbReference type="Gene3D" id="6.10.340.10">
    <property type="match status" value="1"/>
</dbReference>
<evidence type="ECO:0000256" key="1">
    <source>
        <dbReference type="ARBA" id="ARBA00001946"/>
    </source>
</evidence>
<protein>
    <recommendedName>
        <fullName evidence="2">diguanylate cyclase</fullName>
        <ecNumber evidence="2">2.7.7.65</ecNumber>
    </recommendedName>
</protein>
<evidence type="ECO:0000256" key="3">
    <source>
        <dbReference type="ARBA" id="ARBA00034247"/>
    </source>
</evidence>
<sequence>MANEANTKLKPLKQLGFRLNLVLLSVLSFYILTTGYSLLTLREQSQEFDALSSAYFDRAMHAAELSREAEVIASDTLVNMLNQDYDERYIQSPTIGLPEQNKNNASNDSFERSFEKIRKQLTANTPQEQVLIEKIDRLKKPYFNTIRTLNNYLIEKRKITQAQRNIEYHLLNLQKEIYLIPQIPEHEKSLIDELIKAINLSVLTLHSTTFHQLITQMNGISAFISNIAYQDNLTPFERKNIILISKLSQQVFTTTLKQQMQHSATLTAVNTTRTEAKKLSNACYKLYQLLKQSTQKASSEHKAFISKVMLKIGLFSIIFLLLTGVAYWFIHYYLIRRLNRLNRVMLEHVKGVKTDVPQSGNDEIAMMGRAFSIFVEATNKAQQDSLEAQKRTEEANQKLTQLNQSLKKLSHTDELTQMANRRHFFHELTSMWQLACDKQINMSIIMLDLDWFKSFNDFYGHQAGDQCLFQVAQLILTEVKNTQGIAARYGGEEFIILLPYFDLDQAVLFAKGLQDKLNEEKIKHHKSPQKYITLSQGVTSHMPKEGDKFDHLIHLADQALYKAKNNGRNQIVAQDNTENVSLRTSLS</sequence>
<dbReference type="NCBIfam" id="TIGR00254">
    <property type="entry name" value="GGDEF"/>
    <property type="match status" value="1"/>
</dbReference>
<evidence type="ECO:0000256" key="5">
    <source>
        <dbReference type="SAM" id="Phobius"/>
    </source>
</evidence>
<dbReference type="PROSITE" id="PS50885">
    <property type="entry name" value="HAMP"/>
    <property type="match status" value="1"/>
</dbReference>
<dbReference type="STRING" id="1792290.MSP8886_03466"/>
<dbReference type="InterPro" id="IPR000160">
    <property type="entry name" value="GGDEF_dom"/>
</dbReference>
<keyword evidence="9" id="KW-1185">Reference proteome</keyword>
<dbReference type="Gene3D" id="3.30.70.270">
    <property type="match status" value="1"/>
</dbReference>
<dbReference type="GO" id="GO:0007165">
    <property type="term" value="P:signal transduction"/>
    <property type="evidence" value="ECO:0007669"/>
    <property type="project" value="InterPro"/>
</dbReference>
<keyword evidence="5" id="KW-1133">Transmembrane helix</keyword>
<dbReference type="GO" id="GO:0052621">
    <property type="term" value="F:diguanylate cyclase activity"/>
    <property type="evidence" value="ECO:0007669"/>
    <property type="project" value="UniProtKB-EC"/>
</dbReference>
<dbReference type="InterPro" id="IPR043128">
    <property type="entry name" value="Rev_trsase/Diguanyl_cyclase"/>
</dbReference>
<dbReference type="EMBL" id="FLOB01000010">
    <property type="protein sequence ID" value="SBS35745.1"/>
    <property type="molecule type" value="Genomic_DNA"/>
</dbReference>
<dbReference type="EC" id="2.7.7.65" evidence="2"/>
<dbReference type="InterPro" id="IPR029787">
    <property type="entry name" value="Nucleotide_cyclase"/>
</dbReference>
<dbReference type="AlphaFoldDB" id="A0A1A8TNM3"/>
<dbReference type="FunFam" id="3.30.70.270:FF:000001">
    <property type="entry name" value="Diguanylate cyclase domain protein"/>
    <property type="match status" value="1"/>
</dbReference>
<evidence type="ECO:0000259" key="6">
    <source>
        <dbReference type="PROSITE" id="PS50885"/>
    </source>
</evidence>
<keyword evidence="5" id="KW-0812">Transmembrane</keyword>
<gene>
    <name evidence="8" type="primary">cph2_11</name>
    <name evidence="8" type="ORF">MSP8886_03466</name>
</gene>
<comment type="cofactor">
    <cofactor evidence="1">
        <name>Mg(2+)</name>
        <dbReference type="ChEBI" id="CHEBI:18420"/>
    </cofactor>
</comment>